<dbReference type="Pfam" id="PF23585">
    <property type="entry name" value="DUF7137"/>
    <property type="match status" value="1"/>
</dbReference>
<proteinExistence type="predicted"/>
<name>A0A232M6V6_9EURO</name>
<keyword evidence="2" id="KW-1133">Transmembrane helix</keyword>
<feature type="compositionally biased region" description="Low complexity" evidence="1">
    <location>
        <begin position="47"/>
        <end position="75"/>
    </location>
</feature>
<keyword evidence="2" id="KW-0472">Membrane</keyword>
<accession>A0A232M6V6</accession>
<dbReference type="OrthoDB" id="2435509at2759"/>
<evidence type="ECO:0000313" key="5">
    <source>
        <dbReference type="EMBL" id="OXV12140.1"/>
    </source>
</evidence>
<keyword evidence="3" id="KW-0732">Signal</keyword>
<organism evidence="5 6">
    <name type="scientific">Elaphomyces granulatus</name>
    <dbReference type="NCBI Taxonomy" id="519963"/>
    <lineage>
        <taxon>Eukaryota</taxon>
        <taxon>Fungi</taxon>
        <taxon>Dikarya</taxon>
        <taxon>Ascomycota</taxon>
        <taxon>Pezizomycotina</taxon>
        <taxon>Eurotiomycetes</taxon>
        <taxon>Eurotiomycetidae</taxon>
        <taxon>Eurotiales</taxon>
        <taxon>Elaphomycetaceae</taxon>
        <taxon>Elaphomyces</taxon>
    </lineage>
</organism>
<dbReference type="PANTHER" id="PTHR42028">
    <property type="entry name" value="CHROMOSOME 1, WHOLE GENOME SHOTGUN SEQUENCE"/>
    <property type="match status" value="1"/>
</dbReference>
<feature type="transmembrane region" description="Helical" evidence="2">
    <location>
        <begin position="234"/>
        <end position="259"/>
    </location>
</feature>
<dbReference type="InterPro" id="IPR055561">
    <property type="entry name" value="DUF7137"/>
</dbReference>
<feature type="domain" description="DUF7137" evidence="4">
    <location>
        <begin position="89"/>
        <end position="222"/>
    </location>
</feature>
<keyword evidence="2" id="KW-0812">Transmembrane</keyword>
<comment type="caution">
    <text evidence="5">The sequence shown here is derived from an EMBL/GenBank/DDBJ whole genome shotgun (WGS) entry which is preliminary data.</text>
</comment>
<reference evidence="5 6" key="1">
    <citation type="journal article" date="2015" name="Environ. Microbiol.">
        <title>Metagenome sequence of Elaphomyces granulatus from sporocarp tissue reveals Ascomycota ectomycorrhizal fingerprints of genome expansion and a Proteobacteria-rich microbiome.</title>
        <authorList>
            <person name="Quandt C.A."/>
            <person name="Kohler A."/>
            <person name="Hesse C.N."/>
            <person name="Sharpton T.J."/>
            <person name="Martin F."/>
            <person name="Spatafora J.W."/>
        </authorList>
    </citation>
    <scope>NUCLEOTIDE SEQUENCE [LARGE SCALE GENOMIC DNA]</scope>
    <source>
        <strain evidence="5 6">OSC145934</strain>
    </source>
</reference>
<feature type="signal peptide" evidence="3">
    <location>
        <begin position="1"/>
        <end position="22"/>
    </location>
</feature>
<evidence type="ECO:0000256" key="1">
    <source>
        <dbReference type="SAM" id="MobiDB-lite"/>
    </source>
</evidence>
<dbReference type="EMBL" id="NPHW01002108">
    <property type="protein sequence ID" value="OXV12140.1"/>
    <property type="molecule type" value="Genomic_DNA"/>
</dbReference>
<evidence type="ECO:0000313" key="6">
    <source>
        <dbReference type="Proteomes" id="UP000243515"/>
    </source>
</evidence>
<evidence type="ECO:0000259" key="4">
    <source>
        <dbReference type="Pfam" id="PF23585"/>
    </source>
</evidence>
<gene>
    <name evidence="5" type="ORF">Egran_00099</name>
</gene>
<evidence type="ECO:0000256" key="2">
    <source>
        <dbReference type="SAM" id="Phobius"/>
    </source>
</evidence>
<feature type="chain" id="PRO_5012940770" description="DUF7137 domain-containing protein" evidence="3">
    <location>
        <begin position="23"/>
        <end position="260"/>
    </location>
</feature>
<evidence type="ECO:0000256" key="3">
    <source>
        <dbReference type="SAM" id="SignalP"/>
    </source>
</evidence>
<keyword evidence="6" id="KW-1185">Reference proteome</keyword>
<dbReference type="PANTHER" id="PTHR42028:SF1">
    <property type="entry name" value="YALI0E30657P"/>
    <property type="match status" value="1"/>
</dbReference>
<dbReference type="AlphaFoldDB" id="A0A232M6V6"/>
<sequence length="260" mass="27392">MRSFANLNLLCTLLVLATVSSSWPWVPLENKIFEGVIGKRDGSTSQASNATVTGSAASGTGTSANSTGTQNSTATKHTSSSSIFVDPRLPPGGISLITPAPTTTTYYKIGNYVTFAWNYTSLSVTPSAIDVIASCSLNSATYTIASNMSVKETGAVTWDTNNYQSSTVPLLTASYTLIIYEAGKAITDVAGAGHLGSSSQYIFGMYLPQTYTPLYGGYFCATCSAAMSEIERQALGFMFTMIAITLLSFTWFAGGLGLFS</sequence>
<feature type="region of interest" description="Disordered" evidence="1">
    <location>
        <begin position="40"/>
        <end position="86"/>
    </location>
</feature>
<dbReference type="Proteomes" id="UP000243515">
    <property type="component" value="Unassembled WGS sequence"/>
</dbReference>
<protein>
    <recommendedName>
        <fullName evidence="4">DUF7137 domain-containing protein</fullName>
    </recommendedName>
</protein>